<protein>
    <submittedName>
        <fullName evidence="6">NUDIX hydrolase</fullName>
    </submittedName>
</protein>
<dbReference type="Pfam" id="PF00293">
    <property type="entry name" value="NUDIX"/>
    <property type="match status" value="1"/>
</dbReference>
<feature type="domain" description="Nudix hydrolase" evidence="5">
    <location>
        <begin position="22"/>
        <end position="144"/>
    </location>
</feature>
<evidence type="ECO:0000256" key="2">
    <source>
        <dbReference type="ARBA" id="ARBA00005582"/>
    </source>
</evidence>
<evidence type="ECO:0000256" key="3">
    <source>
        <dbReference type="ARBA" id="ARBA00022801"/>
    </source>
</evidence>
<evidence type="ECO:0000259" key="5">
    <source>
        <dbReference type="PROSITE" id="PS51462"/>
    </source>
</evidence>
<dbReference type="Proteomes" id="UP000430079">
    <property type="component" value="Unassembled WGS sequence"/>
</dbReference>
<dbReference type="InterPro" id="IPR015797">
    <property type="entry name" value="NUDIX_hydrolase-like_dom_sf"/>
</dbReference>
<dbReference type="PROSITE" id="PS00893">
    <property type="entry name" value="NUDIX_BOX"/>
    <property type="match status" value="1"/>
</dbReference>
<reference evidence="6 7" key="1">
    <citation type="submission" date="2019-12" db="EMBL/GenBank/DDBJ databases">
        <title>Whole genome shotgun sequence of Streptomyces hygroscopicus subsp. glebosus NBRC 13786.</title>
        <authorList>
            <person name="Ichikawa N."/>
            <person name="Kimura A."/>
            <person name="Kitahashi Y."/>
            <person name="Komaki H."/>
            <person name="Tamura T."/>
        </authorList>
    </citation>
    <scope>NUCLEOTIDE SEQUENCE [LARGE SCALE GENOMIC DNA]</scope>
    <source>
        <strain evidence="6 7">NBRC 13786</strain>
    </source>
</reference>
<dbReference type="PRINTS" id="PR00502">
    <property type="entry name" value="NUDIXFAMILY"/>
</dbReference>
<evidence type="ECO:0000313" key="7">
    <source>
        <dbReference type="Proteomes" id="UP000430079"/>
    </source>
</evidence>
<keyword evidence="3 4" id="KW-0378">Hydrolase</keyword>
<name>A0A640SW52_9ACTN</name>
<comment type="caution">
    <text evidence="6">The sequence shown here is derived from an EMBL/GenBank/DDBJ whole genome shotgun (WGS) entry which is preliminary data.</text>
</comment>
<accession>A0A640SW52</accession>
<dbReference type="SUPFAM" id="SSF55811">
    <property type="entry name" value="Nudix"/>
    <property type="match status" value="1"/>
</dbReference>
<evidence type="ECO:0000256" key="4">
    <source>
        <dbReference type="RuleBase" id="RU003476"/>
    </source>
</evidence>
<dbReference type="InterPro" id="IPR020084">
    <property type="entry name" value="NUDIX_hydrolase_CS"/>
</dbReference>
<comment type="similarity">
    <text evidence="2 4">Belongs to the Nudix hydrolase family.</text>
</comment>
<dbReference type="PANTHER" id="PTHR43046:SF14">
    <property type="entry name" value="MUTT_NUDIX FAMILY PROTEIN"/>
    <property type="match status" value="1"/>
</dbReference>
<dbReference type="Gene3D" id="3.90.79.10">
    <property type="entry name" value="Nucleoside Triphosphate Pyrophosphohydrolase"/>
    <property type="match status" value="1"/>
</dbReference>
<dbReference type="EMBL" id="BLIO01000001">
    <property type="protein sequence ID" value="GFE15609.1"/>
    <property type="molecule type" value="Genomic_DNA"/>
</dbReference>
<dbReference type="InterPro" id="IPR020476">
    <property type="entry name" value="Nudix_hydrolase"/>
</dbReference>
<sequence length="165" mass="18087">MSFSPPMLLYMSNANREGRSMSLHSVSVAGVVVREDGRVLVIKRADNGAWEAPGGVLELDERPEDGACREVLEETGIKVETERLTGVYKNMKRGVVALVFRCRVVGGGERTSDESVDVRWFTREEAESHMVEAYAVRVLDALGTGAPQVRAHDGRRLLPYGAPAT</sequence>
<organism evidence="6 7">
    <name type="scientific">Streptomyces glebosus</name>
    <dbReference type="NCBI Taxonomy" id="249580"/>
    <lineage>
        <taxon>Bacteria</taxon>
        <taxon>Bacillati</taxon>
        <taxon>Actinomycetota</taxon>
        <taxon>Actinomycetes</taxon>
        <taxon>Kitasatosporales</taxon>
        <taxon>Streptomycetaceae</taxon>
        <taxon>Streptomyces</taxon>
    </lineage>
</organism>
<dbReference type="AlphaFoldDB" id="A0A640SW52"/>
<evidence type="ECO:0000256" key="1">
    <source>
        <dbReference type="ARBA" id="ARBA00001946"/>
    </source>
</evidence>
<evidence type="ECO:0000313" key="6">
    <source>
        <dbReference type="EMBL" id="GFE15609.1"/>
    </source>
</evidence>
<gene>
    <name evidence="6" type="ORF">Sgleb_36560</name>
</gene>
<dbReference type="PROSITE" id="PS51462">
    <property type="entry name" value="NUDIX"/>
    <property type="match status" value="1"/>
</dbReference>
<comment type="cofactor">
    <cofactor evidence="1">
        <name>Mg(2+)</name>
        <dbReference type="ChEBI" id="CHEBI:18420"/>
    </cofactor>
</comment>
<dbReference type="InterPro" id="IPR000086">
    <property type="entry name" value="NUDIX_hydrolase_dom"/>
</dbReference>
<dbReference type="GO" id="GO:0016787">
    <property type="term" value="F:hydrolase activity"/>
    <property type="evidence" value="ECO:0007669"/>
    <property type="project" value="UniProtKB-KW"/>
</dbReference>
<proteinExistence type="inferred from homology"/>
<keyword evidence="7" id="KW-1185">Reference proteome</keyword>
<dbReference type="PANTHER" id="PTHR43046">
    <property type="entry name" value="GDP-MANNOSE MANNOSYL HYDROLASE"/>
    <property type="match status" value="1"/>
</dbReference>